<evidence type="ECO:0000313" key="1">
    <source>
        <dbReference type="EMBL" id="OWT42642.1"/>
    </source>
</evidence>
<comment type="caution">
    <text evidence="1">The sequence shown here is derived from an EMBL/GenBank/DDBJ whole genome shotgun (WGS) entry which is preliminary data.</text>
</comment>
<accession>A0A219AQ01</accession>
<dbReference type="OrthoDB" id="5413269at2759"/>
<dbReference type="STRING" id="1380566.A0A219AQ01"/>
<proteinExistence type="predicted"/>
<dbReference type="KEGG" id="pchm:VFPPC_18202"/>
<dbReference type="AlphaFoldDB" id="A0A219AQ01"/>
<keyword evidence="2" id="KW-1185">Reference proteome</keyword>
<name>A0A219AQ01_METCM</name>
<dbReference type="EMBL" id="LSBJ02000008">
    <property type="protein sequence ID" value="OWT42642.1"/>
    <property type="molecule type" value="Genomic_DNA"/>
</dbReference>
<dbReference type="RefSeq" id="XP_022285129.1">
    <property type="nucleotide sequence ID" value="XM_022429852.1"/>
</dbReference>
<dbReference type="Proteomes" id="UP000078397">
    <property type="component" value="Unassembled WGS sequence"/>
</dbReference>
<protein>
    <submittedName>
        <fullName evidence="1">Uncharacterized protein</fullName>
    </submittedName>
</protein>
<reference evidence="1 2" key="1">
    <citation type="journal article" date="2016" name="PLoS Pathog.">
        <title>Biosynthesis of antibiotic leucinostatins in bio-control fungus Purpureocillium lilacinum and their inhibition on phytophthora revealed by genome mining.</title>
        <authorList>
            <person name="Wang G."/>
            <person name="Liu Z."/>
            <person name="Lin R."/>
            <person name="Li E."/>
            <person name="Mao Z."/>
            <person name="Ling J."/>
            <person name="Yang Y."/>
            <person name="Yin W.B."/>
            <person name="Xie B."/>
        </authorList>
    </citation>
    <scope>NUCLEOTIDE SEQUENCE [LARGE SCALE GENOMIC DNA]</scope>
    <source>
        <strain evidence="1">170</strain>
    </source>
</reference>
<dbReference type="GeneID" id="33937053"/>
<gene>
    <name evidence="1" type="ORF">VFPPC_18202</name>
</gene>
<organism evidence="1 2">
    <name type="scientific">Pochonia chlamydosporia 170</name>
    <dbReference type="NCBI Taxonomy" id="1380566"/>
    <lineage>
        <taxon>Eukaryota</taxon>
        <taxon>Fungi</taxon>
        <taxon>Dikarya</taxon>
        <taxon>Ascomycota</taxon>
        <taxon>Pezizomycotina</taxon>
        <taxon>Sordariomycetes</taxon>
        <taxon>Hypocreomycetidae</taxon>
        <taxon>Hypocreales</taxon>
        <taxon>Clavicipitaceae</taxon>
        <taxon>Pochonia</taxon>
    </lineage>
</organism>
<evidence type="ECO:0000313" key="2">
    <source>
        <dbReference type="Proteomes" id="UP000078397"/>
    </source>
</evidence>
<sequence length="129" mass="14010">MVVEDGAPMLVLTDPSAKASSYRIDTGGDFTEPNDKYLIGLGKRNSFGLVSRIATMLAANNAKIEFSPIMKFFVVRGPFEMGEIVDIRFVTSMAAAVDFSSGPGAEEHFAVVVHKSDGEFEVKDGREEE</sequence>